<organism evidence="3 4">
    <name type="scientific">Pieris macdunnoughi</name>
    <dbReference type="NCBI Taxonomy" id="345717"/>
    <lineage>
        <taxon>Eukaryota</taxon>
        <taxon>Metazoa</taxon>
        <taxon>Ecdysozoa</taxon>
        <taxon>Arthropoda</taxon>
        <taxon>Hexapoda</taxon>
        <taxon>Insecta</taxon>
        <taxon>Pterygota</taxon>
        <taxon>Neoptera</taxon>
        <taxon>Endopterygota</taxon>
        <taxon>Lepidoptera</taxon>
        <taxon>Glossata</taxon>
        <taxon>Ditrysia</taxon>
        <taxon>Papilionoidea</taxon>
        <taxon>Pieridae</taxon>
        <taxon>Pierinae</taxon>
        <taxon>Pieris</taxon>
    </lineage>
</organism>
<name>A0A821UKM6_9NEOP</name>
<feature type="coiled-coil region" evidence="1">
    <location>
        <begin position="139"/>
        <end position="166"/>
    </location>
</feature>
<dbReference type="Proteomes" id="UP000663880">
    <property type="component" value="Unassembled WGS sequence"/>
</dbReference>
<proteinExistence type="predicted"/>
<keyword evidence="1" id="KW-0175">Coiled coil</keyword>
<evidence type="ECO:0000256" key="2">
    <source>
        <dbReference type="SAM" id="MobiDB-lite"/>
    </source>
</evidence>
<comment type="caution">
    <text evidence="3">The sequence shown here is derived from an EMBL/GenBank/DDBJ whole genome shotgun (WGS) entry which is preliminary data.</text>
</comment>
<gene>
    <name evidence="3" type="ORF">PMACD_LOCUS10462</name>
</gene>
<dbReference type="EMBL" id="CAJOBZ010000031">
    <property type="protein sequence ID" value="CAF4891051.1"/>
    <property type="molecule type" value="Genomic_DNA"/>
</dbReference>
<evidence type="ECO:0000313" key="4">
    <source>
        <dbReference type="Proteomes" id="UP000663880"/>
    </source>
</evidence>
<dbReference type="OrthoDB" id="7549619at2759"/>
<keyword evidence="4" id="KW-1185">Reference proteome</keyword>
<feature type="compositionally biased region" description="Polar residues" evidence="2">
    <location>
        <begin position="95"/>
        <end position="104"/>
    </location>
</feature>
<reference evidence="3" key="1">
    <citation type="submission" date="2021-02" db="EMBL/GenBank/DDBJ databases">
        <authorList>
            <person name="Steward A R."/>
        </authorList>
    </citation>
    <scope>NUCLEOTIDE SEQUENCE</scope>
</reference>
<evidence type="ECO:0000256" key="1">
    <source>
        <dbReference type="SAM" id="Coils"/>
    </source>
</evidence>
<evidence type="ECO:0000313" key="3">
    <source>
        <dbReference type="EMBL" id="CAF4891051.1"/>
    </source>
</evidence>
<protein>
    <submittedName>
        <fullName evidence="3">Uncharacterized protein</fullName>
    </submittedName>
</protein>
<sequence>MSDNSSLIVCSYEYCGTVYNIEGDQAFHESLKKDSNYASEILQQLVNNSDKENIENVEQSNSDLHDDELINVIPIDNSTSSEDLTDQNVDKAEETSSSQKVPDNISANMQLSPKFLKSARGKSIYYHRQKQLDLDNTKIEMMKKLVEKLDENKNIQNKQIDIWNQRVSELTAVFKERNEILKNISNKLGN</sequence>
<dbReference type="AlphaFoldDB" id="A0A821UKM6"/>
<feature type="region of interest" description="Disordered" evidence="2">
    <location>
        <begin position="76"/>
        <end position="104"/>
    </location>
</feature>
<accession>A0A821UKM6</accession>